<reference evidence="4 5" key="1">
    <citation type="submission" date="2022-11" db="EMBL/GenBank/DDBJ databases">
        <title>Deinococcus ZS9-10, Low Temperature and Draught-tolerating, UV-resistant Bacteria from Continental Antarctica.</title>
        <authorList>
            <person name="Cheng L."/>
        </authorList>
    </citation>
    <scope>NUCLEOTIDE SEQUENCE [LARGE SCALE GENOMIC DNA]</scope>
    <source>
        <strain evidence="4 5">ZS9-10</strain>
    </source>
</reference>
<dbReference type="RefSeq" id="WP_317640195.1">
    <property type="nucleotide sequence ID" value="NZ_JAPMIV010000015.1"/>
</dbReference>
<keyword evidence="5" id="KW-1185">Reference proteome</keyword>
<dbReference type="Pfam" id="PF00583">
    <property type="entry name" value="Acetyltransf_1"/>
    <property type="match status" value="1"/>
</dbReference>
<evidence type="ECO:0000313" key="4">
    <source>
        <dbReference type="EMBL" id="MDV6374867.1"/>
    </source>
</evidence>
<dbReference type="Gene3D" id="3.40.630.30">
    <property type="match status" value="1"/>
</dbReference>
<keyword evidence="1" id="KW-0808">Transferase</keyword>
<keyword evidence="2" id="KW-0012">Acyltransferase</keyword>
<dbReference type="CDD" id="cd04301">
    <property type="entry name" value="NAT_SF"/>
    <property type="match status" value="1"/>
</dbReference>
<sequence>MPEPEVRILTADDAALSREARLAALRSDPDAFITTAAEFEGRSLDSVTTQLTPRPTSVTYGAFVGGELAGLLTLTREERPRLRHRANIFGVSVAPHARGQGCGDALVRAALAHAHGWDGVTSVHLSVTETQNAAQHLYERHGFRVWGTQPDAVRDGIGGSLTEHHLILLLE</sequence>
<dbReference type="InterPro" id="IPR000182">
    <property type="entry name" value="GNAT_dom"/>
</dbReference>
<evidence type="ECO:0000256" key="2">
    <source>
        <dbReference type="ARBA" id="ARBA00023315"/>
    </source>
</evidence>
<proteinExistence type="predicted"/>
<dbReference type="SUPFAM" id="SSF55729">
    <property type="entry name" value="Acyl-CoA N-acyltransferases (Nat)"/>
    <property type="match status" value="1"/>
</dbReference>
<dbReference type="InterPro" id="IPR050832">
    <property type="entry name" value="Bact_Acetyltransf"/>
</dbReference>
<accession>A0ABU4DR07</accession>
<gene>
    <name evidence="4" type="ORF">ORD21_09740</name>
</gene>
<dbReference type="InterPro" id="IPR016181">
    <property type="entry name" value="Acyl_CoA_acyltransferase"/>
</dbReference>
<name>A0ABU4DR07_9DEIO</name>
<dbReference type="EMBL" id="JAPMIV010000015">
    <property type="protein sequence ID" value="MDV6374867.1"/>
    <property type="molecule type" value="Genomic_DNA"/>
</dbReference>
<feature type="domain" description="N-acetyltransferase" evidence="3">
    <location>
        <begin position="4"/>
        <end position="171"/>
    </location>
</feature>
<comment type="caution">
    <text evidence="4">The sequence shown here is derived from an EMBL/GenBank/DDBJ whole genome shotgun (WGS) entry which is preliminary data.</text>
</comment>
<dbReference type="PROSITE" id="PS51186">
    <property type="entry name" value="GNAT"/>
    <property type="match status" value="1"/>
</dbReference>
<evidence type="ECO:0000313" key="5">
    <source>
        <dbReference type="Proteomes" id="UP001276150"/>
    </source>
</evidence>
<protein>
    <submittedName>
        <fullName evidence="4">GNAT family N-acetyltransferase</fullName>
    </submittedName>
</protein>
<evidence type="ECO:0000259" key="3">
    <source>
        <dbReference type="PROSITE" id="PS51186"/>
    </source>
</evidence>
<dbReference type="PANTHER" id="PTHR43877">
    <property type="entry name" value="AMINOALKYLPHOSPHONATE N-ACETYLTRANSFERASE-RELATED-RELATED"/>
    <property type="match status" value="1"/>
</dbReference>
<dbReference type="Proteomes" id="UP001276150">
    <property type="component" value="Unassembled WGS sequence"/>
</dbReference>
<evidence type="ECO:0000256" key="1">
    <source>
        <dbReference type="ARBA" id="ARBA00022679"/>
    </source>
</evidence>
<dbReference type="PANTHER" id="PTHR43877:SF1">
    <property type="entry name" value="ACETYLTRANSFERASE"/>
    <property type="match status" value="1"/>
</dbReference>
<organism evidence="4 5">
    <name type="scientific">Deinococcus arenicola</name>
    <dbReference type="NCBI Taxonomy" id="2994950"/>
    <lineage>
        <taxon>Bacteria</taxon>
        <taxon>Thermotogati</taxon>
        <taxon>Deinococcota</taxon>
        <taxon>Deinococci</taxon>
        <taxon>Deinococcales</taxon>
        <taxon>Deinococcaceae</taxon>
        <taxon>Deinococcus</taxon>
    </lineage>
</organism>